<name>A0A0C9V172_SPHS4</name>
<dbReference type="SUPFAM" id="SSF52540">
    <property type="entry name" value="P-loop containing nucleoside triphosphate hydrolases"/>
    <property type="match status" value="1"/>
</dbReference>
<dbReference type="HOGENOM" id="CLU_126713_1_0_1"/>
<dbReference type="InterPro" id="IPR027417">
    <property type="entry name" value="P-loop_NTPase"/>
</dbReference>
<dbReference type="Gene3D" id="3.40.50.300">
    <property type="entry name" value="P-loop containing nucleotide triphosphate hydrolases"/>
    <property type="match status" value="1"/>
</dbReference>
<evidence type="ECO:0000313" key="1">
    <source>
        <dbReference type="EMBL" id="KIJ35362.1"/>
    </source>
</evidence>
<gene>
    <name evidence="1" type="ORF">M422DRAFT_132401</name>
</gene>
<organism evidence="1 2">
    <name type="scientific">Sphaerobolus stellatus (strain SS14)</name>
    <dbReference type="NCBI Taxonomy" id="990650"/>
    <lineage>
        <taxon>Eukaryota</taxon>
        <taxon>Fungi</taxon>
        <taxon>Dikarya</taxon>
        <taxon>Basidiomycota</taxon>
        <taxon>Agaricomycotina</taxon>
        <taxon>Agaricomycetes</taxon>
        <taxon>Phallomycetidae</taxon>
        <taxon>Geastrales</taxon>
        <taxon>Sphaerobolaceae</taxon>
        <taxon>Sphaerobolus</taxon>
    </lineage>
</organism>
<feature type="non-terminal residue" evidence="1">
    <location>
        <position position="94"/>
    </location>
</feature>
<feature type="non-terminal residue" evidence="1">
    <location>
        <position position="1"/>
    </location>
</feature>
<keyword evidence="2" id="KW-1185">Reference proteome</keyword>
<sequence length="94" mass="10819">LFRTNSFRDRLVCSIVDEAHVIPLWGATGFRRDYADLKTVRVIIGSSVPWMGMSATMPTHLFEEIFKSLDMPNRPFWGIDMGSDRPNVQQHVRP</sequence>
<dbReference type="Proteomes" id="UP000054279">
    <property type="component" value="Unassembled WGS sequence"/>
</dbReference>
<protein>
    <recommendedName>
        <fullName evidence="3">Helicase ATP-binding domain-containing protein</fullName>
    </recommendedName>
</protein>
<accession>A0A0C9V172</accession>
<dbReference type="AlphaFoldDB" id="A0A0C9V172"/>
<proteinExistence type="predicted"/>
<evidence type="ECO:0008006" key="3">
    <source>
        <dbReference type="Google" id="ProtNLM"/>
    </source>
</evidence>
<dbReference type="EMBL" id="KN837189">
    <property type="protein sequence ID" value="KIJ35362.1"/>
    <property type="molecule type" value="Genomic_DNA"/>
</dbReference>
<dbReference type="OrthoDB" id="10261556at2759"/>
<evidence type="ECO:0000313" key="2">
    <source>
        <dbReference type="Proteomes" id="UP000054279"/>
    </source>
</evidence>
<reference evidence="1 2" key="1">
    <citation type="submission" date="2014-06" db="EMBL/GenBank/DDBJ databases">
        <title>Evolutionary Origins and Diversification of the Mycorrhizal Mutualists.</title>
        <authorList>
            <consortium name="DOE Joint Genome Institute"/>
            <consortium name="Mycorrhizal Genomics Consortium"/>
            <person name="Kohler A."/>
            <person name="Kuo A."/>
            <person name="Nagy L.G."/>
            <person name="Floudas D."/>
            <person name="Copeland A."/>
            <person name="Barry K.W."/>
            <person name="Cichocki N."/>
            <person name="Veneault-Fourrey C."/>
            <person name="LaButti K."/>
            <person name="Lindquist E.A."/>
            <person name="Lipzen A."/>
            <person name="Lundell T."/>
            <person name="Morin E."/>
            <person name="Murat C."/>
            <person name="Riley R."/>
            <person name="Ohm R."/>
            <person name="Sun H."/>
            <person name="Tunlid A."/>
            <person name="Henrissat B."/>
            <person name="Grigoriev I.V."/>
            <person name="Hibbett D.S."/>
            <person name="Martin F."/>
        </authorList>
    </citation>
    <scope>NUCLEOTIDE SEQUENCE [LARGE SCALE GENOMIC DNA]</scope>
    <source>
        <strain evidence="1 2">SS14</strain>
    </source>
</reference>